<comment type="subcellular location">
    <subcellularLocation>
        <location evidence="2">Cell junction</location>
        <location evidence="2">Tight junction</location>
    </subcellularLocation>
    <subcellularLocation>
        <location evidence="1">Cell membrane</location>
        <topology evidence="1">Single-pass type I membrane protein</topology>
    </subcellularLocation>
</comment>
<evidence type="ECO:0000256" key="13">
    <source>
        <dbReference type="ARBA" id="ARBA00023180"/>
    </source>
</evidence>
<evidence type="ECO:0000256" key="10">
    <source>
        <dbReference type="ARBA" id="ARBA00022989"/>
    </source>
</evidence>
<reference evidence="17" key="1">
    <citation type="submission" date="2011-12" db="EMBL/GenBank/DDBJ databases">
        <title>The Draft Genome of Lepisosteus oculatus.</title>
        <authorList>
            <consortium name="The Broad Institute Genome Assembly &amp; Analysis Group"/>
            <consortium name="Computational R&amp;D Group"/>
            <consortium name="and Sequencing Platform"/>
            <person name="Di Palma F."/>
            <person name="Alfoldi J."/>
            <person name="Johnson J."/>
            <person name="Berlin A."/>
            <person name="Gnerre S."/>
            <person name="Jaffe D."/>
            <person name="MacCallum I."/>
            <person name="Young S."/>
            <person name="Walker B.J."/>
            <person name="Lander E.S."/>
            <person name="Lindblad-Toh K."/>
        </authorList>
    </citation>
    <scope>NUCLEOTIDE SEQUENCE [LARGE SCALE GENOMIC DNA]</scope>
</reference>
<keyword evidence="14" id="KW-0393">Immunoglobulin domain</keyword>
<evidence type="ECO:0000256" key="5">
    <source>
        <dbReference type="ARBA" id="ARBA00022553"/>
    </source>
</evidence>
<keyword evidence="12" id="KW-1015">Disulfide bond</keyword>
<keyword evidence="6 15" id="KW-0812">Transmembrane</keyword>
<dbReference type="eggNOG" id="ENOG502QWVN">
    <property type="taxonomic scope" value="Eukaryota"/>
</dbReference>
<evidence type="ECO:0000256" key="2">
    <source>
        <dbReference type="ARBA" id="ARBA00004435"/>
    </source>
</evidence>
<evidence type="ECO:0000256" key="9">
    <source>
        <dbReference type="ARBA" id="ARBA00022949"/>
    </source>
</evidence>
<keyword evidence="5" id="KW-0597">Phosphoprotein</keyword>
<dbReference type="GO" id="GO:0005886">
    <property type="term" value="C:plasma membrane"/>
    <property type="evidence" value="ECO:0007669"/>
    <property type="project" value="UniProtKB-SubCell"/>
</dbReference>
<evidence type="ECO:0000256" key="6">
    <source>
        <dbReference type="ARBA" id="ARBA00022692"/>
    </source>
</evidence>
<evidence type="ECO:0000256" key="1">
    <source>
        <dbReference type="ARBA" id="ARBA00004251"/>
    </source>
</evidence>
<accession>W5LX87</accession>
<name>W5LX87_LEPOC</name>
<keyword evidence="11 15" id="KW-0472">Membrane</keyword>
<dbReference type="InterPro" id="IPR013783">
    <property type="entry name" value="Ig-like_fold"/>
</dbReference>
<keyword evidence="3" id="KW-0796">Tight junction</keyword>
<evidence type="ECO:0000256" key="12">
    <source>
        <dbReference type="ARBA" id="ARBA00023157"/>
    </source>
</evidence>
<keyword evidence="13" id="KW-0325">Glycoprotein</keyword>
<dbReference type="OMA" id="DAVMMIV"/>
<dbReference type="Proteomes" id="UP000018468">
    <property type="component" value="Unassembled WGS sequence"/>
</dbReference>
<keyword evidence="9" id="KW-0965">Cell junction</keyword>
<dbReference type="InterPro" id="IPR036179">
    <property type="entry name" value="Ig-like_dom_sf"/>
</dbReference>
<dbReference type="Bgee" id="ENSLOCG00000000677">
    <property type="expression patterns" value="Expressed in intestine and 13 other cell types or tissues"/>
</dbReference>
<keyword evidence="7" id="KW-0732">Signal</keyword>
<dbReference type="SUPFAM" id="SSF48726">
    <property type="entry name" value="Immunoglobulin"/>
    <property type="match status" value="1"/>
</dbReference>
<dbReference type="Gene3D" id="2.60.40.10">
    <property type="entry name" value="Immunoglobulins"/>
    <property type="match status" value="1"/>
</dbReference>
<dbReference type="Ensembl" id="ENSLOCT00000000748.1">
    <property type="protein sequence ID" value="ENSLOCP00000000744.1"/>
    <property type="gene ID" value="ENSLOCG00000000677.1"/>
</dbReference>
<dbReference type="InterPro" id="IPR042456">
    <property type="entry name" value="F11R"/>
</dbReference>
<feature type="transmembrane region" description="Helical" evidence="15">
    <location>
        <begin position="49"/>
        <end position="72"/>
    </location>
</feature>
<evidence type="ECO:0000313" key="17">
    <source>
        <dbReference type="Proteomes" id="UP000018468"/>
    </source>
</evidence>
<evidence type="ECO:0000313" key="16">
    <source>
        <dbReference type="Ensembl" id="ENSLOCP00000000744.1"/>
    </source>
</evidence>
<dbReference type="PANTHER" id="PTHR45113">
    <property type="entry name" value="JUNCTIONAL ADHESION MOLECULE A"/>
    <property type="match status" value="1"/>
</dbReference>
<proteinExistence type="predicted"/>
<reference evidence="16" key="3">
    <citation type="submission" date="2025-09" db="UniProtKB">
        <authorList>
            <consortium name="Ensembl"/>
        </authorList>
    </citation>
    <scope>IDENTIFICATION</scope>
</reference>
<keyword evidence="10 15" id="KW-1133">Transmembrane helix</keyword>
<evidence type="ECO:0000256" key="11">
    <source>
        <dbReference type="ARBA" id="ARBA00023136"/>
    </source>
</evidence>
<organism evidence="16 17">
    <name type="scientific">Lepisosteus oculatus</name>
    <name type="common">Spotted gar</name>
    <dbReference type="NCBI Taxonomy" id="7918"/>
    <lineage>
        <taxon>Eukaryota</taxon>
        <taxon>Metazoa</taxon>
        <taxon>Chordata</taxon>
        <taxon>Craniata</taxon>
        <taxon>Vertebrata</taxon>
        <taxon>Euteleostomi</taxon>
        <taxon>Actinopterygii</taxon>
        <taxon>Neopterygii</taxon>
        <taxon>Holostei</taxon>
        <taxon>Semionotiformes</taxon>
        <taxon>Lepisosteidae</taxon>
        <taxon>Lepisosteus</taxon>
    </lineage>
</organism>
<dbReference type="HOGENOM" id="CLU_2157525_0_0_1"/>
<sequence length="111" mass="12255">MFSLSLSQKFPRVSKADSGKYYCTAQNGFGSPASCDAVMMIVKDVNTGGIVAGVIVALLFLLLLGFGLWYAYRKGYLPKKSERKPTVLYSQPPVNMDEKDGEFRQKSSFVV</sequence>
<dbReference type="GO" id="GO:0005923">
    <property type="term" value="C:bicellular tight junction"/>
    <property type="evidence" value="ECO:0007669"/>
    <property type="project" value="UniProtKB-SubCell"/>
</dbReference>
<keyword evidence="8" id="KW-0677">Repeat</keyword>
<dbReference type="GO" id="GO:0007155">
    <property type="term" value="P:cell adhesion"/>
    <property type="evidence" value="ECO:0007669"/>
    <property type="project" value="InterPro"/>
</dbReference>
<evidence type="ECO:0000256" key="4">
    <source>
        <dbReference type="ARBA" id="ARBA00022475"/>
    </source>
</evidence>
<dbReference type="InParanoid" id="W5LX87"/>
<evidence type="ECO:0000256" key="14">
    <source>
        <dbReference type="ARBA" id="ARBA00023319"/>
    </source>
</evidence>
<dbReference type="GeneTree" id="ENSGT00940000159186"/>
<dbReference type="PANTHER" id="PTHR45113:SF1">
    <property type="entry name" value="JUNCTIONAL ADHESION MOLECULE A"/>
    <property type="match status" value="1"/>
</dbReference>
<keyword evidence="4" id="KW-1003">Cell membrane</keyword>
<evidence type="ECO:0000256" key="3">
    <source>
        <dbReference type="ARBA" id="ARBA00022427"/>
    </source>
</evidence>
<protein>
    <submittedName>
        <fullName evidence="16">Junctional adhesion molecule A-like</fullName>
    </submittedName>
</protein>
<evidence type="ECO:0000256" key="7">
    <source>
        <dbReference type="ARBA" id="ARBA00022729"/>
    </source>
</evidence>
<keyword evidence="17" id="KW-1185">Reference proteome</keyword>
<evidence type="ECO:0000256" key="15">
    <source>
        <dbReference type="SAM" id="Phobius"/>
    </source>
</evidence>
<dbReference type="AlphaFoldDB" id="W5LX87"/>
<reference evidence="16" key="2">
    <citation type="submission" date="2025-08" db="UniProtKB">
        <authorList>
            <consortium name="Ensembl"/>
        </authorList>
    </citation>
    <scope>IDENTIFICATION</scope>
</reference>
<evidence type="ECO:0000256" key="8">
    <source>
        <dbReference type="ARBA" id="ARBA00022737"/>
    </source>
</evidence>